<dbReference type="InterPro" id="IPR015422">
    <property type="entry name" value="PyrdxlP-dep_Trfase_small"/>
</dbReference>
<evidence type="ECO:0000313" key="10">
    <source>
        <dbReference type="Proteomes" id="UP000251571"/>
    </source>
</evidence>
<dbReference type="InterPro" id="IPR015424">
    <property type="entry name" value="PyrdxlP-dep_Trfase"/>
</dbReference>
<dbReference type="InterPro" id="IPR027619">
    <property type="entry name" value="C-S_lyase_PatB-like"/>
</dbReference>
<dbReference type="NCBIfam" id="TIGR04350">
    <property type="entry name" value="C_S_lyase_PatB"/>
    <property type="match status" value="1"/>
</dbReference>
<dbReference type="Pfam" id="PF00155">
    <property type="entry name" value="Aminotran_1_2"/>
    <property type="match status" value="1"/>
</dbReference>
<protein>
    <recommendedName>
        <fullName evidence="2">cysteine-S-conjugate beta-lyase</fullName>
        <ecNumber evidence="2">4.4.1.13</ecNumber>
    </recommendedName>
</protein>
<accession>A0A2Y9ATE9</accession>
<evidence type="ECO:0000256" key="4">
    <source>
        <dbReference type="ARBA" id="ARBA00023239"/>
    </source>
</evidence>
<dbReference type="EMBL" id="UETC01000004">
    <property type="protein sequence ID" value="SSA45757.1"/>
    <property type="molecule type" value="Genomic_DNA"/>
</dbReference>
<evidence type="ECO:0000259" key="6">
    <source>
        <dbReference type="Pfam" id="PF00155"/>
    </source>
</evidence>
<dbReference type="InterPro" id="IPR004839">
    <property type="entry name" value="Aminotransferase_I/II_large"/>
</dbReference>
<dbReference type="RefSeq" id="WP_109564237.1">
    <property type="nucleotide sequence ID" value="NZ_QGDJ01000004.1"/>
</dbReference>
<reference evidence="8 10" key="1">
    <citation type="submission" date="2016-10" db="EMBL/GenBank/DDBJ databases">
        <authorList>
            <person name="Cai Z."/>
        </authorList>
    </citation>
    <scope>NUCLEOTIDE SEQUENCE [LARGE SCALE GENOMIC DNA]</scope>
    <source>
        <strain evidence="8 10">DSM 25227</strain>
    </source>
</reference>
<dbReference type="PANTHER" id="PTHR43525:SF1">
    <property type="entry name" value="PROTEIN MALY"/>
    <property type="match status" value="1"/>
</dbReference>
<dbReference type="GO" id="GO:0047804">
    <property type="term" value="F:cysteine-S-conjugate beta-lyase activity"/>
    <property type="evidence" value="ECO:0007669"/>
    <property type="project" value="UniProtKB-EC"/>
</dbReference>
<evidence type="ECO:0000313" key="7">
    <source>
        <dbReference type="EMBL" id="PWJ19118.1"/>
    </source>
</evidence>
<evidence type="ECO:0000313" key="8">
    <source>
        <dbReference type="EMBL" id="SSA45757.1"/>
    </source>
</evidence>
<evidence type="ECO:0000256" key="5">
    <source>
        <dbReference type="ARBA" id="ARBA00037974"/>
    </source>
</evidence>
<gene>
    <name evidence="7" type="ORF">BCF38_10449</name>
    <name evidence="8" type="ORF">SAMN05421539_10449</name>
</gene>
<evidence type="ECO:0000313" key="9">
    <source>
        <dbReference type="Proteomes" id="UP000245839"/>
    </source>
</evidence>
<dbReference type="CDD" id="cd00609">
    <property type="entry name" value="AAT_like"/>
    <property type="match status" value="1"/>
</dbReference>
<keyword evidence="9" id="KW-1185">Reference proteome</keyword>
<comment type="cofactor">
    <cofactor evidence="1">
        <name>pyridoxal 5'-phosphate</name>
        <dbReference type="ChEBI" id="CHEBI:597326"/>
    </cofactor>
</comment>
<evidence type="ECO:0000256" key="3">
    <source>
        <dbReference type="ARBA" id="ARBA00022898"/>
    </source>
</evidence>
<dbReference type="InterPro" id="IPR015421">
    <property type="entry name" value="PyrdxlP-dep_Trfase_major"/>
</dbReference>
<dbReference type="PANTHER" id="PTHR43525">
    <property type="entry name" value="PROTEIN MALY"/>
    <property type="match status" value="1"/>
</dbReference>
<dbReference type="OrthoDB" id="3224382at2"/>
<feature type="domain" description="Aminotransferase class I/classII large" evidence="6">
    <location>
        <begin position="69"/>
        <end position="394"/>
    </location>
</feature>
<dbReference type="Proteomes" id="UP000251571">
    <property type="component" value="Unassembled WGS sequence"/>
</dbReference>
<comment type="similarity">
    <text evidence="5">Belongs to the class-II pyridoxal-phosphate-dependent aminotransferase family. MalY/PatB cystathionine beta-lyase subfamily.</text>
</comment>
<reference evidence="7 9" key="2">
    <citation type="submission" date="2018-03" db="EMBL/GenBank/DDBJ databases">
        <title>Genomic Encyclopedia of Archaeal and Bacterial Type Strains, Phase II (KMG-II): from individual species to whole genera.</title>
        <authorList>
            <person name="Goeker M."/>
        </authorList>
    </citation>
    <scope>NUCLEOTIDE SEQUENCE [LARGE SCALE GENOMIC DNA]</scope>
    <source>
        <strain evidence="7 9">DSM 25227</strain>
    </source>
</reference>
<dbReference type="AlphaFoldDB" id="A0A2Y9ATE9"/>
<dbReference type="Proteomes" id="UP000245839">
    <property type="component" value="Unassembled WGS sequence"/>
</dbReference>
<keyword evidence="4 8" id="KW-0456">Lyase</keyword>
<organism evidence="8 10">
    <name type="scientific">Jannaschia seohaensis</name>
    <dbReference type="NCBI Taxonomy" id="475081"/>
    <lineage>
        <taxon>Bacteria</taxon>
        <taxon>Pseudomonadati</taxon>
        <taxon>Pseudomonadota</taxon>
        <taxon>Alphaproteobacteria</taxon>
        <taxon>Rhodobacterales</taxon>
        <taxon>Roseobacteraceae</taxon>
        <taxon>Jannaschia</taxon>
    </lineage>
</organism>
<name>A0A2Y9ATE9_9RHOB</name>
<dbReference type="SUPFAM" id="SSF53383">
    <property type="entry name" value="PLP-dependent transferases"/>
    <property type="match status" value="1"/>
</dbReference>
<keyword evidence="3" id="KW-0663">Pyridoxal phosphate</keyword>
<dbReference type="Gene3D" id="3.40.640.10">
    <property type="entry name" value="Type I PLP-dependent aspartate aminotransferase-like (Major domain)"/>
    <property type="match status" value="1"/>
</dbReference>
<dbReference type="EMBL" id="QGDJ01000004">
    <property type="protein sequence ID" value="PWJ19118.1"/>
    <property type="molecule type" value="Genomic_DNA"/>
</dbReference>
<dbReference type="EC" id="4.4.1.13" evidence="2"/>
<sequence length="402" mass="44309">MTAAPRFDKTADPRFDQIIDRRGTNCVKWDRMEAVYGVPAEDGLAMWVADMDFRPPACVTDALRAMLDHGIFGYSGDDTAYRDAIRWWGKERHGEEVSREAIFSTHGLVNGTGICVDTWTEPGDGVVLFTPVYHAFARVIKAAGRRVIECDLAYDGTRYSCDFDAWDAQMEGSGAKLMILCSPHNPNGRVWTAEELAGFAAFAKRHDLILVSDEIHRDIVFPGNRFLPMSSIEGVRDRLVSMTSTNKTFNIPGSHIGNVVIEDESLRAAFAARMAGLGISPNSFGLEMVRAAYSPEGAAWVDDLVAYIDGNRRIFDEGIAAIPGVTSVPLEATYLSWVDFSGTGMTREEFTARVEHDARIATNHGTSFGSGGDNFLRFNLGMARSRIVEAVERLQKAFGDLQ</sequence>
<evidence type="ECO:0000256" key="1">
    <source>
        <dbReference type="ARBA" id="ARBA00001933"/>
    </source>
</evidence>
<dbReference type="InterPro" id="IPR051798">
    <property type="entry name" value="Class-II_PLP-Dep_Aminotrans"/>
</dbReference>
<dbReference type="Gene3D" id="3.90.1150.10">
    <property type="entry name" value="Aspartate Aminotransferase, domain 1"/>
    <property type="match status" value="1"/>
</dbReference>
<evidence type="ECO:0000256" key="2">
    <source>
        <dbReference type="ARBA" id="ARBA00012224"/>
    </source>
</evidence>
<dbReference type="GO" id="GO:0030170">
    <property type="term" value="F:pyridoxal phosphate binding"/>
    <property type="evidence" value="ECO:0007669"/>
    <property type="project" value="InterPro"/>
</dbReference>
<proteinExistence type="inferred from homology"/>